<dbReference type="Proteomes" id="UP001324287">
    <property type="component" value="Chromosome"/>
</dbReference>
<keyword evidence="1" id="KW-1133">Transmembrane helix</keyword>
<name>A0ABZ1B6G2_9ACTN</name>
<evidence type="ECO:0000256" key="1">
    <source>
        <dbReference type="SAM" id="Phobius"/>
    </source>
</evidence>
<keyword evidence="3" id="KW-1185">Reference proteome</keyword>
<evidence type="ECO:0008006" key="4">
    <source>
        <dbReference type="Google" id="ProtNLM"/>
    </source>
</evidence>
<dbReference type="RefSeq" id="WP_324277715.1">
    <property type="nucleotide sequence ID" value="NZ_CP141261.1"/>
</dbReference>
<keyword evidence="1" id="KW-0812">Transmembrane</keyword>
<organism evidence="2 3">
    <name type="scientific">Blastococcus brunescens</name>
    <dbReference type="NCBI Taxonomy" id="1564165"/>
    <lineage>
        <taxon>Bacteria</taxon>
        <taxon>Bacillati</taxon>
        <taxon>Actinomycetota</taxon>
        <taxon>Actinomycetes</taxon>
        <taxon>Geodermatophilales</taxon>
        <taxon>Geodermatophilaceae</taxon>
        <taxon>Blastococcus</taxon>
    </lineage>
</organism>
<accession>A0ABZ1B6G2</accession>
<feature type="transmembrane region" description="Helical" evidence="1">
    <location>
        <begin position="57"/>
        <end position="74"/>
    </location>
</feature>
<keyword evidence="1" id="KW-0472">Membrane</keyword>
<evidence type="ECO:0000313" key="2">
    <source>
        <dbReference type="EMBL" id="WRL66402.1"/>
    </source>
</evidence>
<proteinExistence type="predicted"/>
<reference evidence="2 3" key="1">
    <citation type="submission" date="2023-12" db="EMBL/GenBank/DDBJ databases">
        <title>Blastococcus brunescens sp. nov., an actonobacterium isolated from sandstone collected in sahara desert.</title>
        <authorList>
            <person name="Gtari M."/>
            <person name="Ghodhbane F."/>
        </authorList>
    </citation>
    <scope>NUCLEOTIDE SEQUENCE [LARGE SCALE GENOMIC DNA]</scope>
    <source>
        <strain evidence="2 3">BMG 8361</strain>
    </source>
</reference>
<feature type="transmembrane region" description="Helical" evidence="1">
    <location>
        <begin position="15"/>
        <end position="37"/>
    </location>
</feature>
<dbReference type="EMBL" id="CP141261">
    <property type="protein sequence ID" value="WRL66402.1"/>
    <property type="molecule type" value="Genomic_DNA"/>
</dbReference>
<protein>
    <recommendedName>
        <fullName evidence="4">LysE type translocator</fullName>
    </recommendedName>
</protein>
<evidence type="ECO:0000313" key="3">
    <source>
        <dbReference type="Proteomes" id="UP001324287"/>
    </source>
</evidence>
<gene>
    <name evidence="2" type="ORF">U6N30_13790</name>
</gene>
<sequence>MIAFYPQFVPADGPVFATTALLGLLQITVETGLYLALAAGVARAGTWFRRPRIRRRLEAVSGTVLVGLGLRVAVTSR</sequence>